<reference evidence="1" key="2">
    <citation type="submission" date="2020-09" db="EMBL/GenBank/DDBJ databases">
        <authorList>
            <person name="Sun Q."/>
            <person name="Sedlacek I."/>
        </authorList>
    </citation>
    <scope>NUCLEOTIDE SEQUENCE</scope>
    <source>
        <strain evidence="1">CCM 8711</strain>
    </source>
</reference>
<dbReference type="RefSeq" id="WP_188414540.1">
    <property type="nucleotide sequence ID" value="NZ_BMDO01000002.1"/>
</dbReference>
<dbReference type="AlphaFoldDB" id="A0A917J696"/>
<sequence length="288" mass="31702">MILVADSGSSKTDWVLASDKQTPVKFSTGGLNPYFLTEKEIIKIIQEQAPVMVNHFPLIEEIYFFGAGCSSPDKREVVSNALSQLFPRAFISVDSDLLGSAYATCGHRKGLVCVLGTGSNISYFNGEEVDAGKHGLGYILGDEGSGTWFGKTLITQYLYDTMPAEVSTLFKAAFPISKNDVIENVYLKGAGNSYLASFARFLTDIQHTAYGKALLREGLLEFINVNIKSYTQYPEYTCHFVGSIAYFFREELKALCEESGVNAGKIIRQPIDELVSFIVSRNQIQAGE</sequence>
<dbReference type="Gene3D" id="1.10.720.160">
    <property type="match status" value="1"/>
</dbReference>
<dbReference type="Gene3D" id="3.30.420.40">
    <property type="match status" value="2"/>
</dbReference>
<dbReference type="InterPro" id="IPR052519">
    <property type="entry name" value="Euk-type_GlcNAc_Kinase"/>
</dbReference>
<dbReference type="EMBL" id="BMDO01000002">
    <property type="protein sequence ID" value="GGI49853.1"/>
    <property type="molecule type" value="Genomic_DNA"/>
</dbReference>
<protein>
    <submittedName>
        <fullName evidence="1">ATPase</fullName>
    </submittedName>
</protein>
<organism evidence="1 2">
    <name type="scientific">Mucilaginibacter galii</name>
    <dbReference type="NCBI Taxonomy" id="2005073"/>
    <lineage>
        <taxon>Bacteria</taxon>
        <taxon>Pseudomonadati</taxon>
        <taxon>Bacteroidota</taxon>
        <taxon>Sphingobacteriia</taxon>
        <taxon>Sphingobacteriales</taxon>
        <taxon>Sphingobacteriaceae</taxon>
        <taxon>Mucilaginibacter</taxon>
    </lineage>
</organism>
<keyword evidence="2" id="KW-1185">Reference proteome</keyword>
<dbReference type="PANTHER" id="PTHR43190">
    <property type="entry name" value="N-ACETYL-D-GLUCOSAMINE KINASE"/>
    <property type="match status" value="1"/>
</dbReference>
<dbReference type="InterPro" id="IPR043129">
    <property type="entry name" value="ATPase_NBD"/>
</dbReference>
<gene>
    <name evidence="1" type="ORF">GCM10011425_10650</name>
</gene>
<evidence type="ECO:0000313" key="1">
    <source>
        <dbReference type="EMBL" id="GGI49853.1"/>
    </source>
</evidence>
<dbReference type="PANTHER" id="PTHR43190:SF3">
    <property type="entry name" value="N-ACETYL-D-GLUCOSAMINE KINASE"/>
    <property type="match status" value="1"/>
</dbReference>
<accession>A0A917J696</accession>
<dbReference type="CDD" id="cd24079">
    <property type="entry name" value="ASKHA_NBD_PG1100-like"/>
    <property type="match status" value="1"/>
</dbReference>
<name>A0A917J696_9SPHI</name>
<dbReference type="Proteomes" id="UP000662074">
    <property type="component" value="Unassembled WGS sequence"/>
</dbReference>
<proteinExistence type="predicted"/>
<dbReference type="SUPFAM" id="SSF53067">
    <property type="entry name" value="Actin-like ATPase domain"/>
    <property type="match status" value="2"/>
</dbReference>
<comment type="caution">
    <text evidence="1">The sequence shown here is derived from an EMBL/GenBank/DDBJ whole genome shotgun (WGS) entry which is preliminary data.</text>
</comment>
<evidence type="ECO:0000313" key="2">
    <source>
        <dbReference type="Proteomes" id="UP000662074"/>
    </source>
</evidence>
<reference evidence="1" key="1">
    <citation type="journal article" date="2014" name="Int. J. Syst. Evol. Microbiol.">
        <title>Complete genome sequence of Corynebacterium casei LMG S-19264T (=DSM 44701T), isolated from a smear-ripened cheese.</title>
        <authorList>
            <consortium name="US DOE Joint Genome Institute (JGI-PGF)"/>
            <person name="Walter F."/>
            <person name="Albersmeier A."/>
            <person name="Kalinowski J."/>
            <person name="Ruckert C."/>
        </authorList>
    </citation>
    <scope>NUCLEOTIDE SEQUENCE</scope>
    <source>
        <strain evidence="1">CCM 8711</strain>
    </source>
</reference>